<dbReference type="InterPro" id="IPR045469">
    <property type="entry name" value="Nis1"/>
</dbReference>
<feature type="chain" id="PRO_5002225898" evidence="1">
    <location>
        <begin position="20"/>
        <end position="140"/>
    </location>
</feature>
<organism evidence="2 3">
    <name type="scientific">Paxillus rubicundulus Ve08.2h10</name>
    <dbReference type="NCBI Taxonomy" id="930991"/>
    <lineage>
        <taxon>Eukaryota</taxon>
        <taxon>Fungi</taxon>
        <taxon>Dikarya</taxon>
        <taxon>Basidiomycota</taxon>
        <taxon>Agaricomycotina</taxon>
        <taxon>Agaricomycetes</taxon>
        <taxon>Agaricomycetidae</taxon>
        <taxon>Boletales</taxon>
        <taxon>Paxilineae</taxon>
        <taxon>Paxillaceae</taxon>
        <taxon>Paxillus</taxon>
    </lineage>
</organism>
<sequence>MYFLKAALSLALLAGSALAQSTQLVLPAPYSTFIPGKNATIRVGMGGYPENIDVVAMVIGLAACYDSDCFPPTETMGTILYQGPYRPVSGKYYKDFTVMIPKSFIPGKAALNVINFFMVGASFQPHVHFLNETVFVSSLT</sequence>
<feature type="signal peptide" evidence="1">
    <location>
        <begin position="1"/>
        <end position="19"/>
    </location>
</feature>
<proteinExistence type="predicted"/>
<protein>
    <submittedName>
        <fullName evidence="2">Uncharacterized protein</fullName>
    </submittedName>
</protein>
<dbReference type="HOGENOM" id="CLU_137500_0_1_1"/>
<name>A0A0D0DV28_9AGAM</name>
<accession>A0A0D0DV28</accession>
<keyword evidence="1" id="KW-0732">Signal</keyword>
<evidence type="ECO:0000256" key="1">
    <source>
        <dbReference type="SAM" id="SignalP"/>
    </source>
</evidence>
<reference evidence="3" key="2">
    <citation type="submission" date="2015-01" db="EMBL/GenBank/DDBJ databases">
        <title>Evolutionary Origins and Diversification of the Mycorrhizal Mutualists.</title>
        <authorList>
            <consortium name="DOE Joint Genome Institute"/>
            <consortium name="Mycorrhizal Genomics Consortium"/>
            <person name="Kohler A."/>
            <person name="Kuo A."/>
            <person name="Nagy L.G."/>
            <person name="Floudas D."/>
            <person name="Copeland A."/>
            <person name="Barry K.W."/>
            <person name="Cichocki N."/>
            <person name="Veneault-Fourrey C."/>
            <person name="LaButti K."/>
            <person name="Lindquist E.A."/>
            <person name="Lipzen A."/>
            <person name="Lundell T."/>
            <person name="Morin E."/>
            <person name="Murat C."/>
            <person name="Riley R."/>
            <person name="Ohm R."/>
            <person name="Sun H."/>
            <person name="Tunlid A."/>
            <person name="Henrissat B."/>
            <person name="Grigoriev I.V."/>
            <person name="Hibbett D.S."/>
            <person name="Martin F."/>
        </authorList>
    </citation>
    <scope>NUCLEOTIDE SEQUENCE [LARGE SCALE GENOMIC DNA]</scope>
    <source>
        <strain evidence="3">Ve08.2h10</strain>
    </source>
</reference>
<dbReference type="EMBL" id="KN825203">
    <property type="protein sequence ID" value="KIK93216.1"/>
    <property type="molecule type" value="Genomic_DNA"/>
</dbReference>
<reference evidence="2 3" key="1">
    <citation type="submission" date="2014-04" db="EMBL/GenBank/DDBJ databases">
        <authorList>
            <consortium name="DOE Joint Genome Institute"/>
            <person name="Kuo A."/>
            <person name="Kohler A."/>
            <person name="Jargeat P."/>
            <person name="Nagy L.G."/>
            <person name="Floudas D."/>
            <person name="Copeland A."/>
            <person name="Barry K.W."/>
            <person name="Cichocki N."/>
            <person name="Veneault-Fourrey C."/>
            <person name="LaButti K."/>
            <person name="Lindquist E.A."/>
            <person name="Lipzen A."/>
            <person name="Lundell T."/>
            <person name="Morin E."/>
            <person name="Murat C."/>
            <person name="Sun H."/>
            <person name="Tunlid A."/>
            <person name="Henrissat B."/>
            <person name="Grigoriev I.V."/>
            <person name="Hibbett D.S."/>
            <person name="Martin F."/>
            <person name="Nordberg H.P."/>
            <person name="Cantor M.N."/>
            <person name="Hua S.X."/>
        </authorList>
    </citation>
    <scope>NUCLEOTIDE SEQUENCE [LARGE SCALE GENOMIC DNA]</scope>
    <source>
        <strain evidence="2 3">Ve08.2h10</strain>
    </source>
</reference>
<dbReference type="InParanoid" id="A0A0D0DV28"/>
<dbReference type="Pfam" id="PF19271">
    <property type="entry name" value="Nis1"/>
    <property type="match status" value="1"/>
</dbReference>
<dbReference type="Proteomes" id="UP000054538">
    <property type="component" value="Unassembled WGS sequence"/>
</dbReference>
<evidence type="ECO:0000313" key="2">
    <source>
        <dbReference type="EMBL" id="KIK93216.1"/>
    </source>
</evidence>
<gene>
    <name evidence="2" type="ORF">PAXRUDRAFT_829179</name>
</gene>
<dbReference type="OrthoDB" id="2841294at2759"/>
<keyword evidence="3" id="KW-1185">Reference proteome</keyword>
<evidence type="ECO:0000313" key="3">
    <source>
        <dbReference type="Proteomes" id="UP000054538"/>
    </source>
</evidence>
<dbReference type="AlphaFoldDB" id="A0A0D0DV28"/>